<dbReference type="Gene3D" id="3.90.1720.10">
    <property type="entry name" value="endopeptidase domain like (from Nostoc punctiforme)"/>
    <property type="match status" value="1"/>
</dbReference>
<keyword evidence="4" id="KW-0788">Thiol protease</keyword>
<dbReference type="PANTHER" id="PTHR47053">
    <property type="entry name" value="MUREIN DD-ENDOPEPTIDASE MEPH-RELATED"/>
    <property type="match status" value="1"/>
</dbReference>
<protein>
    <submittedName>
        <fullName evidence="6">C40 family peptidase</fullName>
    </submittedName>
</protein>
<gene>
    <name evidence="6" type="ORF">AAA081_00770</name>
</gene>
<dbReference type="RefSeq" id="WP_148471563.1">
    <property type="nucleotide sequence ID" value="NZ_JBBNPS010000001.1"/>
</dbReference>
<dbReference type="EMBL" id="JBBNPS010000001">
    <property type="protein sequence ID" value="MEQ3352839.1"/>
    <property type="molecule type" value="Genomic_DNA"/>
</dbReference>
<evidence type="ECO:0000256" key="1">
    <source>
        <dbReference type="ARBA" id="ARBA00007074"/>
    </source>
</evidence>
<evidence type="ECO:0000313" key="6">
    <source>
        <dbReference type="EMBL" id="MEQ3352839.1"/>
    </source>
</evidence>
<evidence type="ECO:0000256" key="2">
    <source>
        <dbReference type="ARBA" id="ARBA00022670"/>
    </source>
</evidence>
<dbReference type="PROSITE" id="PS51935">
    <property type="entry name" value="NLPC_P60"/>
    <property type="match status" value="1"/>
</dbReference>
<evidence type="ECO:0000259" key="5">
    <source>
        <dbReference type="PROSITE" id="PS51935"/>
    </source>
</evidence>
<dbReference type="SUPFAM" id="SSF54001">
    <property type="entry name" value="Cysteine proteinases"/>
    <property type="match status" value="1"/>
</dbReference>
<dbReference type="InterPro" id="IPR051202">
    <property type="entry name" value="Peptidase_C40"/>
</dbReference>
<keyword evidence="7" id="KW-1185">Reference proteome</keyword>
<comment type="similarity">
    <text evidence="1">Belongs to the peptidase C40 family.</text>
</comment>
<proteinExistence type="inferred from homology"/>
<evidence type="ECO:0000313" key="7">
    <source>
        <dbReference type="Proteomes" id="UP001481872"/>
    </source>
</evidence>
<reference evidence="6 7" key="1">
    <citation type="submission" date="2024-04" db="EMBL/GenBank/DDBJ databases">
        <title>Human intestinal bacterial collection.</title>
        <authorList>
            <person name="Pauvert C."/>
            <person name="Hitch T.C.A."/>
            <person name="Clavel T."/>
        </authorList>
    </citation>
    <scope>NUCLEOTIDE SEQUENCE [LARGE SCALE GENOMIC DNA]</scope>
    <source>
        <strain evidence="6 7">CLA-SR-H026</strain>
    </source>
</reference>
<keyword evidence="3" id="KW-0378">Hydrolase</keyword>
<accession>A0ABV1J3S4</accession>
<sequence length="357" mass="38868">MSHKFKLAVGTTALAIISIVGLRDTGVFVQDHNTTLYSGSELKFAVEEQANIVDSNDRGYIVQKGNAKVTVPKEKILVTESKPQYYTVKKNAILKKDGKVVRNLFIGETLQTVKHYPNTVAVNTEDGLFGSVENKFIEPIEGPHMTPAKVKQNLKLENANGVYQLAKNQSVNVVSYKDGLFIILDEEGKDFQIDPNYLDFGEGGVKAVQRAVIQKQAPVKKIAEPVAIAPKVDGAKAQQVIDSAFSKMGSPYVWGATGDGGYDCSGLVYAIYVNELGISLPRTSSAQSQVGAQVDRSQLQPGDLIFFNTTGKGVSHVGIYIGDDTFIHANSGSGRVKQNKLSEKYYNSRFVNATRVL</sequence>
<evidence type="ECO:0000256" key="4">
    <source>
        <dbReference type="ARBA" id="ARBA00022807"/>
    </source>
</evidence>
<dbReference type="Proteomes" id="UP001481872">
    <property type="component" value="Unassembled WGS sequence"/>
</dbReference>
<dbReference type="PANTHER" id="PTHR47053:SF1">
    <property type="entry name" value="MUREIN DD-ENDOPEPTIDASE MEPH-RELATED"/>
    <property type="match status" value="1"/>
</dbReference>
<dbReference type="InterPro" id="IPR038765">
    <property type="entry name" value="Papain-like_cys_pep_sf"/>
</dbReference>
<feature type="domain" description="NlpC/P60" evidence="5">
    <location>
        <begin position="234"/>
        <end position="357"/>
    </location>
</feature>
<name>A0ABV1J3S4_9FIRM</name>
<organism evidence="6 7">
    <name type="scientific">Aedoeadaptatus acetigenes</name>
    <dbReference type="NCBI Taxonomy" id="2981723"/>
    <lineage>
        <taxon>Bacteria</taxon>
        <taxon>Bacillati</taxon>
        <taxon>Bacillota</taxon>
        <taxon>Tissierellia</taxon>
        <taxon>Tissierellales</taxon>
        <taxon>Peptoniphilaceae</taxon>
        <taxon>Aedoeadaptatus</taxon>
    </lineage>
</organism>
<dbReference type="Pfam" id="PF00877">
    <property type="entry name" value="NLPC_P60"/>
    <property type="match status" value="1"/>
</dbReference>
<keyword evidence="2" id="KW-0645">Protease</keyword>
<dbReference type="InterPro" id="IPR000064">
    <property type="entry name" value="NLP_P60_dom"/>
</dbReference>
<evidence type="ECO:0000256" key="3">
    <source>
        <dbReference type="ARBA" id="ARBA00022801"/>
    </source>
</evidence>
<comment type="caution">
    <text evidence="6">The sequence shown here is derived from an EMBL/GenBank/DDBJ whole genome shotgun (WGS) entry which is preliminary data.</text>
</comment>